<dbReference type="Proteomes" id="UP000824159">
    <property type="component" value="Unassembled WGS sequence"/>
</dbReference>
<dbReference type="EMBL" id="DVLX01000083">
    <property type="protein sequence ID" value="HIT99920.1"/>
    <property type="molecule type" value="Genomic_DNA"/>
</dbReference>
<proteinExistence type="predicted"/>
<gene>
    <name evidence="1" type="ORF">IAD12_06680</name>
</gene>
<name>A0A9D1KWA4_9FIRM</name>
<organism evidence="1 2">
    <name type="scientific">Candidatus Allocopromorpha excrementavium</name>
    <dbReference type="NCBI Taxonomy" id="2840741"/>
    <lineage>
        <taxon>Bacteria</taxon>
        <taxon>Bacillati</taxon>
        <taxon>Bacillota</taxon>
        <taxon>Clostridia</taxon>
        <taxon>Eubacteriales</taxon>
        <taxon>Eubacteriaceae</taxon>
        <taxon>Eubacteriaceae incertae sedis</taxon>
        <taxon>Candidatus Allocopromorpha</taxon>
    </lineage>
</organism>
<comment type="caution">
    <text evidence="1">The sequence shown here is derived from an EMBL/GenBank/DDBJ whole genome shotgun (WGS) entry which is preliminary data.</text>
</comment>
<sequence>MEEKKIFNLFYEDRVTLRAVLDYFSLKNKVLWEGDKWQSGTKVILGINDYKTLMVYPWPAYNGIELERTNDTTFAGEGMVANISADQVHTSVGVVIKIMEGDVASFTYRVYMHHNGGANHNTYGTAWLQKIVGREPLLPAVLQKSLVTLLK</sequence>
<reference evidence="1" key="1">
    <citation type="submission" date="2020-10" db="EMBL/GenBank/DDBJ databases">
        <authorList>
            <person name="Gilroy R."/>
        </authorList>
    </citation>
    <scope>NUCLEOTIDE SEQUENCE</scope>
    <source>
        <strain evidence="1">CHK176-22527</strain>
    </source>
</reference>
<protein>
    <submittedName>
        <fullName evidence="1">Uncharacterized protein</fullName>
    </submittedName>
</protein>
<dbReference type="AlphaFoldDB" id="A0A9D1KWA4"/>
<evidence type="ECO:0000313" key="2">
    <source>
        <dbReference type="Proteomes" id="UP000824159"/>
    </source>
</evidence>
<accession>A0A9D1KWA4</accession>
<reference evidence="1" key="2">
    <citation type="journal article" date="2021" name="PeerJ">
        <title>Extensive microbial diversity within the chicken gut microbiome revealed by metagenomics and culture.</title>
        <authorList>
            <person name="Gilroy R."/>
            <person name="Ravi A."/>
            <person name="Getino M."/>
            <person name="Pursley I."/>
            <person name="Horton D.L."/>
            <person name="Alikhan N.F."/>
            <person name="Baker D."/>
            <person name="Gharbi K."/>
            <person name="Hall N."/>
            <person name="Watson M."/>
            <person name="Adriaenssens E.M."/>
            <person name="Foster-Nyarko E."/>
            <person name="Jarju S."/>
            <person name="Secka A."/>
            <person name="Antonio M."/>
            <person name="Oren A."/>
            <person name="Chaudhuri R.R."/>
            <person name="La Ragione R."/>
            <person name="Hildebrand F."/>
            <person name="Pallen M.J."/>
        </authorList>
    </citation>
    <scope>NUCLEOTIDE SEQUENCE</scope>
    <source>
        <strain evidence="1">CHK176-22527</strain>
    </source>
</reference>
<evidence type="ECO:0000313" key="1">
    <source>
        <dbReference type="EMBL" id="HIT99920.1"/>
    </source>
</evidence>